<dbReference type="Gene3D" id="3.90.1150.10">
    <property type="entry name" value="Aspartate Aminotransferase, domain 1"/>
    <property type="match status" value="1"/>
</dbReference>
<evidence type="ECO:0000256" key="1">
    <source>
        <dbReference type="ARBA" id="ARBA00001933"/>
    </source>
</evidence>
<dbReference type="InterPro" id="IPR015422">
    <property type="entry name" value="PyrdxlP-dep_Trfase_small"/>
</dbReference>
<dbReference type="EMBL" id="JAPDHV010000003">
    <property type="protein sequence ID" value="MCW3161192.1"/>
    <property type="molecule type" value="Genomic_DNA"/>
</dbReference>
<sequence>MQEFNAANEIQDLQYFGEFGGVNPSISDSSTYTFLSAKTMFDTFEGNADGCYLYSRHSSPMNLYLSEALAKMENTEAANVTASGMGAITSVLMQVCKSGDHIISSRTIYGGTYAFMKNFLPPFNIETTFLDINNFDAIEKSIKPNTKVIYCESVSNPLLEVADLRKLSELCKKHNLKLIVDNTFSPLSISPTLLGADIVIHSLTKFINGSSDTVGGVYCSNQEFINDTKNVNTGACMLLGPTMDSLRSASILKNLRTLHIRLKQHSYNAMYLAERFEKDGLKVSYPGLKSHKNHELMKSMMHEEYGFGGLLTVDAGTTEKANELMEMMQKENLGYLAVSLGFYKTLFSCSGSSTSSEIPEEERAAMGISDGLIRFSIGLDHDIERTYQKMKECMLKVGVLNHETISIF</sequence>
<evidence type="ECO:0000256" key="2">
    <source>
        <dbReference type="ARBA" id="ARBA00022898"/>
    </source>
</evidence>
<evidence type="ECO:0000313" key="5">
    <source>
        <dbReference type="Proteomes" id="UP001163719"/>
    </source>
</evidence>
<comment type="cofactor">
    <cofactor evidence="1 3">
        <name>pyridoxal 5'-phosphate</name>
        <dbReference type="ChEBI" id="CHEBI:597326"/>
    </cofactor>
</comment>
<gene>
    <name evidence="4" type="ORF">OH806_07915</name>
</gene>
<organism evidence="4 5">
    <name type="scientific">Chryseobacterium oryctis</name>
    <dbReference type="NCBI Taxonomy" id="2952618"/>
    <lineage>
        <taxon>Bacteria</taxon>
        <taxon>Pseudomonadati</taxon>
        <taxon>Bacteroidota</taxon>
        <taxon>Flavobacteriia</taxon>
        <taxon>Flavobacteriales</taxon>
        <taxon>Weeksellaceae</taxon>
        <taxon>Chryseobacterium group</taxon>
        <taxon>Chryseobacterium</taxon>
    </lineage>
</organism>
<comment type="similarity">
    <text evidence="3">Belongs to the trans-sulfuration enzymes family.</text>
</comment>
<evidence type="ECO:0000313" key="4">
    <source>
        <dbReference type="EMBL" id="MCW3161192.1"/>
    </source>
</evidence>
<keyword evidence="4" id="KW-0808">Transferase</keyword>
<dbReference type="SUPFAM" id="SSF53383">
    <property type="entry name" value="PLP-dependent transferases"/>
    <property type="match status" value="1"/>
</dbReference>
<protein>
    <submittedName>
        <fullName evidence="4">Aminotransferase class I/II-fold pyridoxal phosphate-dependent enzyme</fullName>
    </submittedName>
</protein>
<proteinExistence type="inferred from homology"/>
<dbReference type="RefSeq" id="WP_264743142.1">
    <property type="nucleotide sequence ID" value="NZ_JAPDHV010000003.1"/>
</dbReference>
<accession>A0ABT3HN22</accession>
<dbReference type="InterPro" id="IPR015421">
    <property type="entry name" value="PyrdxlP-dep_Trfase_major"/>
</dbReference>
<keyword evidence="4" id="KW-0032">Aminotransferase</keyword>
<dbReference type="PANTHER" id="PTHR11808">
    <property type="entry name" value="TRANS-SULFURATION ENZYME FAMILY MEMBER"/>
    <property type="match status" value="1"/>
</dbReference>
<dbReference type="PANTHER" id="PTHR11808:SF80">
    <property type="entry name" value="CYSTATHIONINE GAMMA-LYASE"/>
    <property type="match status" value="1"/>
</dbReference>
<dbReference type="Gene3D" id="3.40.640.10">
    <property type="entry name" value="Type I PLP-dependent aspartate aminotransferase-like (Major domain)"/>
    <property type="match status" value="1"/>
</dbReference>
<name>A0ABT3HN22_9FLAO</name>
<dbReference type="InterPro" id="IPR015424">
    <property type="entry name" value="PyrdxlP-dep_Trfase"/>
</dbReference>
<evidence type="ECO:0000256" key="3">
    <source>
        <dbReference type="RuleBase" id="RU362118"/>
    </source>
</evidence>
<reference evidence="4" key="1">
    <citation type="submission" date="2022-10" db="EMBL/GenBank/DDBJ databases">
        <title>Chryseobacterium babae sp. nov. isolated from the gut of the beetle Oryctes rhinoceros, and Chryseobacterium kimseyorum sp. nov., isolated from a stick insect rearing cage.</title>
        <authorList>
            <person name="Shelomi M."/>
            <person name="Han C.-J."/>
            <person name="Chen W.-M."/>
            <person name="Chen H.-K."/>
            <person name="Liaw S.-J."/>
            <person name="Muhle E."/>
            <person name="Clermont D."/>
        </authorList>
    </citation>
    <scope>NUCLEOTIDE SEQUENCE</scope>
    <source>
        <strain evidence="4">WLa1L2M3</strain>
    </source>
</reference>
<dbReference type="Pfam" id="PF01053">
    <property type="entry name" value="Cys_Met_Meta_PP"/>
    <property type="match status" value="1"/>
</dbReference>
<keyword evidence="5" id="KW-1185">Reference proteome</keyword>
<dbReference type="Proteomes" id="UP001163719">
    <property type="component" value="Unassembled WGS sequence"/>
</dbReference>
<dbReference type="GO" id="GO:0008483">
    <property type="term" value="F:transaminase activity"/>
    <property type="evidence" value="ECO:0007669"/>
    <property type="project" value="UniProtKB-KW"/>
</dbReference>
<dbReference type="InterPro" id="IPR000277">
    <property type="entry name" value="Cys/Met-Metab_PyrdxlP-dep_enz"/>
</dbReference>
<keyword evidence="2 3" id="KW-0663">Pyridoxal phosphate</keyword>
<comment type="caution">
    <text evidence="4">The sequence shown here is derived from an EMBL/GenBank/DDBJ whole genome shotgun (WGS) entry which is preliminary data.</text>
</comment>
<dbReference type="PIRSF" id="PIRSF001434">
    <property type="entry name" value="CGS"/>
    <property type="match status" value="1"/>
</dbReference>